<name>A0A953HST8_9BACT</name>
<dbReference type="GO" id="GO:0043953">
    <property type="term" value="P:protein transport by the Tat complex"/>
    <property type="evidence" value="ECO:0007669"/>
    <property type="project" value="UniProtKB-UniRule"/>
</dbReference>
<keyword evidence="5" id="KW-1003">Cell membrane</keyword>
<dbReference type="GO" id="GO:0033281">
    <property type="term" value="C:TAT protein transport complex"/>
    <property type="evidence" value="ECO:0007669"/>
    <property type="project" value="UniProtKB-UniRule"/>
</dbReference>
<dbReference type="EMBL" id="JAHVHU010000006">
    <property type="protein sequence ID" value="MBY5957755.1"/>
    <property type="molecule type" value="Genomic_DNA"/>
</dbReference>
<comment type="caution">
    <text evidence="5">Lacks conserved residue(s) required for the propagation of feature annotation.</text>
</comment>
<keyword evidence="5" id="KW-0811">Translocation</keyword>
<evidence type="ECO:0000313" key="7">
    <source>
        <dbReference type="Proteomes" id="UP000753961"/>
    </source>
</evidence>
<dbReference type="PANTHER" id="PTHR30371">
    <property type="entry name" value="SEC-INDEPENDENT PROTEIN TRANSLOCASE PROTEIN TATC"/>
    <property type="match status" value="1"/>
</dbReference>
<comment type="subcellular location">
    <subcellularLocation>
        <location evidence="5">Cell membrane</location>
        <topology evidence="5">Multi-pass membrane protein</topology>
    </subcellularLocation>
    <subcellularLocation>
        <location evidence="1">Membrane</location>
        <topology evidence="1">Multi-pass membrane protein</topology>
    </subcellularLocation>
</comment>
<dbReference type="InterPro" id="IPR002033">
    <property type="entry name" value="TatC"/>
</dbReference>
<keyword evidence="3 5" id="KW-1133">Transmembrane helix</keyword>
<gene>
    <name evidence="5 6" type="primary">tatC</name>
    <name evidence="6" type="ORF">KUV50_06420</name>
</gene>
<evidence type="ECO:0000256" key="4">
    <source>
        <dbReference type="ARBA" id="ARBA00023136"/>
    </source>
</evidence>
<feature type="transmembrane region" description="Helical" evidence="5">
    <location>
        <begin position="36"/>
        <end position="58"/>
    </location>
</feature>
<comment type="caution">
    <text evidence="6">The sequence shown here is derived from an EMBL/GenBank/DDBJ whole genome shotgun (WGS) entry which is preliminary data.</text>
</comment>
<comment type="similarity">
    <text evidence="5">Belongs to the TatC family.</text>
</comment>
<keyword evidence="5" id="KW-0813">Transport</keyword>
<dbReference type="AlphaFoldDB" id="A0A953HST8"/>
<dbReference type="GO" id="GO:0009977">
    <property type="term" value="F:proton motive force dependent protein transmembrane transporter activity"/>
    <property type="evidence" value="ECO:0007669"/>
    <property type="project" value="TreeGrafter"/>
</dbReference>
<sequence length="278" mass="31638">MPLDQIDVDNIDLPSEEGTTQEMSFLDHLEELRWHLIRAILSILAIAIVVFVMKNFVFENIIFAPKEPDFATYRFFCWISDALCFSPPDFKVQAFKIEEQFVTHIKVSIILGFIVSFPYVFYEMWKFVKPGLYKKEVVAARGIVGVCSTLFLIGVAFGYFIITPFALTFLTNYNLADTVAQPTLTSYVNNLTMYTLPTGLIFELPVVMFMLAKIGLVTAKDLKTYRKVAFVVILVVSAIITPPDLMTQLMITIPLYALYELSIKVVSRVEKNMDDDLS</sequence>
<dbReference type="Proteomes" id="UP000753961">
    <property type="component" value="Unassembled WGS sequence"/>
</dbReference>
<dbReference type="Pfam" id="PF00902">
    <property type="entry name" value="TatC"/>
    <property type="match status" value="1"/>
</dbReference>
<evidence type="ECO:0000256" key="2">
    <source>
        <dbReference type="ARBA" id="ARBA00022692"/>
    </source>
</evidence>
<keyword evidence="2 5" id="KW-0812">Transmembrane</keyword>
<dbReference type="HAMAP" id="MF_00902">
    <property type="entry name" value="TatC"/>
    <property type="match status" value="1"/>
</dbReference>
<accession>A0A953HST8</accession>
<evidence type="ECO:0000256" key="3">
    <source>
        <dbReference type="ARBA" id="ARBA00022989"/>
    </source>
</evidence>
<comment type="subunit">
    <text evidence="5">Forms a complex with TatA.</text>
</comment>
<evidence type="ECO:0000256" key="1">
    <source>
        <dbReference type="ARBA" id="ARBA00004141"/>
    </source>
</evidence>
<dbReference type="PRINTS" id="PR01840">
    <property type="entry name" value="TATCFAMILY"/>
</dbReference>
<dbReference type="GO" id="GO:0065002">
    <property type="term" value="P:intracellular protein transmembrane transport"/>
    <property type="evidence" value="ECO:0007669"/>
    <property type="project" value="TreeGrafter"/>
</dbReference>
<feature type="transmembrane region" description="Helical" evidence="5">
    <location>
        <begin position="101"/>
        <end position="122"/>
    </location>
</feature>
<dbReference type="PANTHER" id="PTHR30371:SF0">
    <property type="entry name" value="SEC-INDEPENDENT PROTEIN TRANSLOCASE PROTEIN TATC, CHLOROPLASTIC-RELATED"/>
    <property type="match status" value="1"/>
</dbReference>
<keyword evidence="7" id="KW-1185">Reference proteome</keyword>
<evidence type="ECO:0000256" key="5">
    <source>
        <dbReference type="HAMAP-Rule" id="MF_00902"/>
    </source>
</evidence>
<feature type="transmembrane region" description="Helical" evidence="5">
    <location>
        <begin position="143"/>
        <end position="171"/>
    </location>
</feature>
<reference evidence="6" key="1">
    <citation type="submission" date="2021-06" db="EMBL/GenBank/DDBJ databases">
        <title>44 bacteria genomes isolated from Dapeng, Shenzhen.</title>
        <authorList>
            <person name="Zheng W."/>
            <person name="Yu S."/>
            <person name="Huang Y."/>
        </authorList>
    </citation>
    <scope>NUCLEOTIDE SEQUENCE</scope>
    <source>
        <strain evidence="6">DP5N28-2</strain>
    </source>
</reference>
<feature type="transmembrane region" description="Helical" evidence="5">
    <location>
        <begin position="191"/>
        <end position="212"/>
    </location>
</feature>
<dbReference type="NCBIfam" id="TIGR00945">
    <property type="entry name" value="tatC"/>
    <property type="match status" value="1"/>
</dbReference>
<proteinExistence type="inferred from homology"/>
<dbReference type="RefSeq" id="WP_222579277.1">
    <property type="nucleotide sequence ID" value="NZ_JAHVHU010000006.1"/>
</dbReference>
<organism evidence="6 7">
    <name type="scientific">Membranihabitans marinus</name>
    <dbReference type="NCBI Taxonomy" id="1227546"/>
    <lineage>
        <taxon>Bacteria</taxon>
        <taxon>Pseudomonadati</taxon>
        <taxon>Bacteroidota</taxon>
        <taxon>Saprospiria</taxon>
        <taxon>Saprospirales</taxon>
        <taxon>Saprospiraceae</taxon>
        <taxon>Membranihabitans</taxon>
    </lineage>
</organism>
<comment type="function">
    <text evidence="5">Part of the twin-arginine translocation (Tat) system that transports large folded proteins containing a characteristic twin-arginine motif in their signal peptide across membranes.</text>
</comment>
<evidence type="ECO:0000313" key="6">
    <source>
        <dbReference type="EMBL" id="MBY5957755.1"/>
    </source>
</evidence>
<protein>
    <recommendedName>
        <fullName evidence="5">Sec-independent protein translocase protein TatC</fullName>
    </recommendedName>
</protein>
<keyword evidence="4 5" id="KW-0472">Membrane</keyword>
<keyword evidence="5" id="KW-0653">Protein transport</keyword>